<dbReference type="SUPFAM" id="SSF48726">
    <property type="entry name" value="Immunoglobulin"/>
    <property type="match status" value="1"/>
</dbReference>
<reference evidence="7" key="1">
    <citation type="submission" date="2016-11" db="UniProtKB">
        <authorList>
            <consortium name="WormBaseParasite"/>
        </authorList>
    </citation>
    <scope>IDENTIFICATION</scope>
</reference>
<dbReference type="WBParaSite" id="Hba_15070">
    <property type="protein sequence ID" value="Hba_15070"/>
    <property type="gene ID" value="Hba_15070"/>
</dbReference>
<dbReference type="InterPro" id="IPR007110">
    <property type="entry name" value="Ig-like_dom"/>
</dbReference>
<name>A0A1I7XBR2_HETBA</name>
<organism evidence="6 7">
    <name type="scientific">Heterorhabditis bacteriophora</name>
    <name type="common">Entomopathogenic nematode worm</name>
    <dbReference type="NCBI Taxonomy" id="37862"/>
    <lineage>
        <taxon>Eukaryota</taxon>
        <taxon>Metazoa</taxon>
        <taxon>Ecdysozoa</taxon>
        <taxon>Nematoda</taxon>
        <taxon>Chromadorea</taxon>
        <taxon>Rhabditida</taxon>
        <taxon>Rhabditina</taxon>
        <taxon>Rhabditomorpha</taxon>
        <taxon>Strongyloidea</taxon>
        <taxon>Heterorhabditidae</taxon>
        <taxon>Heterorhabditis</taxon>
    </lineage>
</organism>
<dbReference type="PANTHER" id="PTHR12231">
    <property type="entry name" value="CTX-RELATED TYPE I TRANSMEMBRANE PROTEIN"/>
    <property type="match status" value="1"/>
</dbReference>
<accession>A0A1I7XBR2</accession>
<dbReference type="InterPro" id="IPR051170">
    <property type="entry name" value="Neural/epithelial_adhesion"/>
</dbReference>
<evidence type="ECO:0000256" key="2">
    <source>
        <dbReference type="ARBA" id="ARBA00023157"/>
    </source>
</evidence>
<keyword evidence="3" id="KW-0393">Immunoglobulin domain</keyword>
<evidence type="ECO:0000256" key="1">
    <source>
        <dbReference type="ARBA" id="ARBA00022737"/>
    </source>
</evidence>
<dbReference type="AlphaFoldDB" id="A0A1I7XBR2"/>
<keyword evidence="6" id="KW-1185">Reference proteome</keyword>
<dbReference type="InterPro" id="IPR036179">
    <property type="entry name" value="Ig-like_dom_sf"/>
</dbReference>
<keyword evidence="4" id="KW-1133">Transmembrane helix</keyword>
<dbReference type="InterPro" id="IPR013098">
    <property type="entry name" value="Ig_I-set"/>
</dbReference>
<proteinExistence type="predicted"/>
<dbReference type="CDD" id="cd00096">
    <property type="entry name" value="Ig"/>
    <property type="match status" value="1"/>
</dbReference>
<feature type="domain" description="Ig-like" evidence="5">
    <location>
        <begin position="11"/>
        <end position="159"/>
    </location>
</feature>
<sequence>MFYAVQVQQLPTFTHKPGNMSLLVGQNAKIMCAATGFPPPVMKWAKDGGSSFPAAIEHRLYVKPNDDHLYVMNVSVEDQVKYYILYKITYIYIYIYIYINTYIWTKDNESLFVDGERTVLKAQGQILLIQKAQLSDTGQYVCELWADNDQLARQTTSVYVERYTSEGTAQNAKLLQIKYDKGMRLLPVPLIIALLRLVRRGSRINYSRGCFYSWICCLKKFLIKRVIISVLSYMDSRGLLSIFEGREREEGD</sequence>
<keyword evidence="1" id="KW-0677">Repeat</keyword>
<keyword evidence="2" id="KW-1015">Disulfide bond</keyword>
<evidence type="ECO:0000259" key="5">
    <source>
        <dbReference type="PROSITE" id="PS50835"/>
    </source>
</evidence>
<dbReference type="Gene3D" id="2.60.40.10">
    <property type="entry name" value="Immunoglobulins"/>
    <property type="match status" value="2"/>
</dbReference>
<protein>
    <submittedName>
        <fullName evidence="7">Ig-like domain-containing protein</fullName>
    </submittedName>
</protein>
<evidence type="ECO:0000256" key="3">
    <source>
        <dbReference type="ARBA" id="ARBA00023319"/>
    </source>
</evidence>
<keyword evidence="4" id="KW-0812">Transmembrane</keyword>
<dbReference type="PANTHER" id="PTHR12231:SF253">
    <property type="entry name" value="DPR-INTERACTING PROTEIN ETA, ISOFORM B-RELATED"/>
    <property type="match status" value="1"/>
</dbReference>
<dbReference type="Pfam" id="PF07679">
    <property type="entry name" value="I-set"/>
    <property type="match status" value="1"/>
</dbReference>
<dbReference type="Proteomes" id="UP000095283">
    <property type="component" value="Unplaced"/>
</dbReference>
<keyword evidence="4" id="KW-0472">Membrane</keyword>
<evidence type="ECO:0000256" key="4">
    <source>
        <dbReference type="SAM" id="Phobius"/>
    </source>
</evidence>
<dbReference type="InterPro" id="IPR013783">
    <property type="entry name" value="Ig-like_fold"/>
</dbReference>
<evidence type="ECO:0000313" key="6">
    <source>
        <dbReference type="Proteomes" id="UP000095283"/>
    </source>
</evidence>
<evidence type="ECO:0000313" key="7">
    <source>
        <dbReference type="WBParaSite" id="Hba_15070"/>
    </source>
</evidence>
<dbReference type="SMART" id="SM00409">
    <property type="entry name" value="IG"/>
    <property type="match status" value="1"/>
</dbReference>
<dbReference type="InterPro" id="IPR003599">
    <property type="entry name" value="Ig_sub"/>
</dbReference>
<feature type="transmembrane region" description="Helical" evidence="4">
    <location>
        <begin position="84"/>
        <end position="104"/>
    </location>
</feature>
<dbReference type="PROSITE" id="PS50835">
    <property type="entry name" value="IG_LIKE"/>
    <property type="match status" value="1"/>
</dbReference>